<dbReference type="PANTHER" id="PTHR42711:SF5">
    <property type="entry name" value="ABC TRANSPORTER ATP-BINDING PROTEIN NATA"/>
    <property type="match status" value="1"/>
</dbReference>
<dbReference type="Gene3D" id="3.40.50.300">
    <property type="entry name" value="P-loop containing nucleotide triphosphate hydrolases"/>
    <property type="match status" value="1"/>
</dbReference>
<dbReference type="PANTHER" id="PTHR42711">
    <property type="entry name" value="ABC TRANSPORTER ATP-BINDING PROTEIN"/>
    <property type="match status" value="1"/>
</dbReference>
<name>A0A3T0T581_9MICO</name>
<dbReference type="Proteomes" id="UP000285317">
    <property type="component" value="Chromosome"/>
</dbReference>
<dbReference type="AlphaFoldDB" id="A0A3T0T581"/>
<evidence type="ECO:0000256" key="1">
    <source>
        <dbReference type="ARBA" id="ARBA00004202"/>
    </source>
</evidence>
<keyword evidence="3" id="KW-0813">Transport</keyword>
<dbReference type="InterPro" id="IPR050763">
    <property type="entry name" value="ABC_transporter_ATP-binding"/>
</dbReference>
<comment type="similarity">
    <text evidence="2">Belongs to the ABC transporter superfamily.</text>
</comment>
<dbReference type="Pfam" id="PF00005">
    <property type="entry name" value="ABC_tran"/>
    <property type="match status" value="1"/>
</dbReference>
<dbReference type="GO" id="GO:0005886">
    <property type="term" value="C:plasma membrane"/>
    <property type="evidence" value="ECO:0007669"/>
    <property type="project" value="UniProtKB-SubCell"/>
</dbReference>
<reference evidence="8 9" key="1">
    <citation type="submission" date="2018-03" db="EMBL/GenBank/DDBJ databases">
        <title>Bacteriophage NCPPB3778 and a type I-E CRISPR drive the evolution of the US Biological Select Agent, Rathayibacter toxicus.</title>
        <authorList>
            <person name="Davis E.W.II."/>
            <person name="Tabima J.F."/>
            <person name="Weisberg A.J."/>
            <person name="Dantas Lopes L."/>
            <person name="Wiseman M.S."/>
            <person name="Wiseman M.S."/>
            <person name="Pupko T."/>
            <person name="Belcher M.S."/>
            <person name="Sechler A.J."/>
            <person name="Tancos M.A."/>
            <person name="Schroeder B.K."/>
            <person name="Murray T.D."/>
            <person name="Luster D.G."/>
            <person name="Schneider W.L."/>
            <person name="Rogers E."/>
            <person name="Andreote F.D."/>
            <person name="Grunwald N.J."/>
            <person name="Putnam M.L."/>
            <person name="Chang J.H."/>
        </authorList>
    </citation>
    <scope>NUCLEOTIDE SEQUENCE [LARGE SCALE GENOMIC DNA]</scope>
    <source>
        <strain evidence="8 9">DSM 15932</strain>
    </source>
</reference>
<evidence type="ECO:0000256" key="3">
    <source>
        <dbReference type="ARBA" id="ARBA00022448"/>
    </source>
</evidence>
<dbReference type="SUPFAM" id="SSF52540">
    <property type="entry name" value="P-loop containing nucleoside triphosphate hydrolases"/>
    <property type="match status" value="1"/>
</dbReference>
<organism evidence="8 9">
    <name type="scientific">Rathayibacter festucae DSM 15932</name>
    <dbReference type="NCBI Taxonomy" id="1328866"/>
    <lineage>
        <taxon>Bacteria</taxon>
        <taxon>Bacillati</taxon>
        <taxon>Actinomycetota</taxon>
        <taxon>Actinomycetes</taxon>
        <taxon>Micrococcales</taxon>
        <taxon>Microbacteriaceae</taxon>
        <taxon>Rathayibacter</taxon>
    </lineage>
</organism>
<evidence type="ECO:0000256" key="5">
    <source>
        <dbReference type="ARBA" id="ARBA00022840"/>
    </source>
</evidence>
<dbReference type="GO" id="GO:0016887">
    <property type="term" value="F:ATP hydrolysis activity"/>
    <property type="evidence" value="ECO:0007669"/>
    <property type="project" value="InterPro"/>
</dbReference>
<evidence type="ECO:0000313" key="9">
    <source>
        <dbReference type="Proteomes" id="UP000285317"/>
    </source>
</evidence>
<proteinExistence type="inferred from homology"/>
<dbReference type="GO" id="GO:0046677">
    <property type="term" value="P:response to antibiotic"/>
    <property type="evidence" value="ECO:0007669"/>
    <property type="project" value="UniProtKB-KW"/>
</dbReference>
<dbReference type="InterPro" id="IPR003439">
    <property type="entry name" value="ABC_transporter-like_ATP-bd"/>
</dbReference>
<evidence type="ECO:0000256" key="2">
    <source>
        <dbReference type="ARBA" id="ARBA00005417"/>
    </source>
</evidence>
<feature type="domain" description="ABC transporter" evidence="7">
    <location>
        <begin position="31"/>
        <end position="266"/>
    </location>
</feature>
<keyword evidence="5 8" id="KW-0067">ATP-binding</keyword>
<sequence length="347" mass="37556">MRAVERRRGTLVRGEGRARVTIRADPTAPLLDVREVSRRFGTGPDAPWAVRDVSLRVEAGEVVALLGPNGTGKTTLARMIATLLTPTSGVIRVAGIDAVARPDEARRRLALVLGGERGFFLRATALENLRYFASLAGVPRRRTDGRILEVLDAVDLTARRNDRVEEFSRGMRQRLHLARGLLAEPPLLLLDEPTVGLDPEAALALRALIRELRRDGRGVLLTTHHLHEAEELSDRSLVLLDGRIRAAGRPRDIAAAGGLGEVTTLAAPALTVELANRITALDGVRSVRSDSIAGRPVVVVGWDSCRPDLRALAAVVADLPTGTWTTRPATLEEGYLALVDRCRGGRE</sequence>
<dbReference type="InterPro" id="IPR027417">
    <property type="entry name" value="P-loop_NTPase"/>
</dbReference>
<dbReference type="PROSITE" id="PS50893">
    <property type="entry name" value="ABC_TRANSPORTER_2"/>
    <property type="match status" value="1"/>
</dbReference>
<gene>
    <name evidence="8" type="ORF">C1I64_18215</name>
</gene>
<keyword evidence="4" id="KW-0547">Nucleotide-binding</keyword>
<evidence type="ECO:0000256" key="4">
    <source>
        <dbReference type="ARBA" id="ARBA00022741"/>
    </source>
</evidence>
<dbReference type="KEGG" id="rfs:C1I64_18215"/>
<dbReference type="GO" id="GO:0005524">
    <property type="term" value="F:ATP binding"/>
    <property type="evidence" value="ECO:0007669"/>
    <property type="project" value="UniProtKB-KW"/>
</dbReference>
<dbReference type="EMBL" id="CP028137">
    <property type="protein sequence ID" value="AZZ53778.1"/>
    <property type="molecule type" value="Genomic_DNA"/>
</dbReference>
<dbReference type="CDD" id="cd03230">
    <property type="entry name" value="ABC_DR_subfamily_A"/>
    <property type="match status" value="1"/>
</dbReference>
<comment type="subcellular location">
    <subcellularLocation>
        <location evidence="1">Cell membrane</location>
        <topology evidence="1">Peripheral membrane protein</topology>
    </subcellularLocation>
</comment>
<dbReference type="SMART" id="SM00382">
    <property type="entry name" value="AAA"/>
    <property type="match status" value="1"/>
</dbReference>
<evidence type="ECO:0000259" key="7">
    <source>
        <dbReference type="PROSITE" id="PS50893"/>
    </source>
</evidence>
<evidence type="ECO:0000256" key="6">
    <source>
        <dbReference type="ARBA" id="ARBA00023251"/>
    </source>
</evidence>
<accession>A0A3T0T581</accession>
<keyword evidence="6" id="KW-0046">Antibiotic resistance</keyword>
<evidence type="ECO:0000313" key="8">
    <source>
        <dbReference type="EMBL" id="AZZ53778.1"/>
    </source>
</evidence>
<protein>
    <submittedName>
        <fullName evidence="8">ABC transporter ATP-binding protein</fullName>
    </submittedName>
</protein>
<dbReference type="InterPro" id="IPR003593">
    <property type="entry name" value="AAA+_ATPase"/>
</dbReference>